<reference evidence="2" key="1">
    <citation type="journal article" date="2014" name="BMC Genomics">
        <title>Characterizing the developmental transcriptome of the oriental fruit fly, Bactrocera dorsalis (Diptera: Tephritidae) through comparative genomic analysis with Drosophila melanogaster utilizing modENCODE datasets.</title>
        <authorList>
            <person name="Geib S.M."/>
            <person name="Calla B."/>
            <person name="Hall B."/>
            <person name="Hou S."/>
            <person name="Manoukis N.C."/>
        </authorList>
    </citation>
    <scope>NUCLEOTIDE SEQUENCE</scope>
    <source>
        <strain evidence="2">Punador</strain>
    </source>
</reference>
<sequence>MDWLKLLFVIVQLSAIAKISDCGVIFVSPRCGVLASYELKRVCIGTYPGEIYAKYQDEIAEIGALYAIFRLIGHSDNDYLIAHYFSPLIMCDKALFITKDEINCTTKNEITEQFEIPGNLMFCIYENLQTVDDLLKLCTGKQMNPS</sequence>
<keyword evidence="1" id="KW-0732">Signal</keyword>
<name>A0A034WAK8_BACDO</name>
<dbReference type="AlphaFoldDB" id="A0A034WAK8"/>
<feature type="signal peptide" evidence="1">
    <location>
        <begin position="1"/>
        <end position="22"/>
    </location>
</feature>
<evidence type="ECO:0000313" key="2">
    <source>
        <dbReference type="EMBL" id="JAC51699.1"/>
    </source>
</evidence>
<protein>
    <submittedName>
        <fullName evidence="2">Uncharacterized protein</fullName>
    </submittedName>
</protein>
<accession>A0A034WAK8</accession>
<dbReference type="EMBL" id="GAKP01007253">
    <property type="protein sequence ID" value="JAC51699.1"/>
    <property type="molecule type" value="Transcribed_RNA"/>
</dbReference>
<proteinExistence type="predicted"/>
<feature type="non-terminal residue" evidence="2">
    <location>
        <position position="146"/>
    </location>
</feature>
<organism evidence="2">
    <name type="scientific">Bactrocera dorsalis</name>
    <name type="common">Oriental fruit fly</name>
    <name type="synonym">Dacus dorsalis</name>
    <dbReference type="NCBI Taxonomy" id="27457"/>
    <lineage>
        <taxon>Eukaryota</taxon>
        <taxon>Metazoa</taxon>
        <taxon>Ecdysozoa</taxon>
        <taxon>Arthropoda</taxon>
        <taxon>Hexapoda</taxon>
        <taxon>Insecta</taxon>
        <taxon>Pterygota</taxon>
        <taxon>Neoptera</taxon>
        <taxon>Endopterygota</taxon>
        <taxon>Diptera</taxon>
        <taxon>Brachycera</taxon>
        <taxon>Muscomorpha</taxon>
        <taxon>Tephritoidea</taxon>
        <taxon>Tephritidae</taxon>
        <taxon>Bactrocera</taxon>
        <taxon>Bactrocera</taxon>
    </lineage>
</organism>
<feature type="chain" id="PRO_5001562291" evidence="1">
    <location>
        <begin position="23"/>
        <end position="146"/>
    </location>
</feature>
<evidence type="ECO:0000256" key="1">
    <source>
        <dbReference type="SAM" id="SignalP"/>
    </source>
</evidence>